<feature type="transmembrane region" description="Helical" evidence="1">
    <location>
        <begin position="176"/>
        <end position="202"/>
    </location>
</feature>
<accession>A0A8J7H0K8</accession>
<name>A0A8J7H0K8_9FIRM</name>
<protein>
    <submittedName>
        <fullName evidence="2">TIGR01906 family membrane protein</fullName>
    </submittedName>
</protein>
<feature type="transmembrane region" description="Helical" evidence="1">
    <location>
        <begin position="5"/>
        <end position="25"/>
    </location>
</feature>
<dbReference type="Pfam" id="PF07314">
    <property type="entry name" value="Lit"/>
    <property type="match status" value="1"/>
</dbReference>
<keyword evidence="1" id="KW-1133">Transmembrane helix</keyword>
<comment type="caution">
    <text evidence="2">The sequence shown here is derived from an EMBL/GenBank/DDBJ whole genome shotgun (WGS) entry which is preliminary data.</text>
</comment>
<evidence type="ECO:0000313" key="2">
    <source>
        <dbReference type="EMBL" id="MBH1939450.1"/>
    </source>
</evidence>
<sequence>MTDILIGVVFTLFFISLSVIITINFRPLYYFDVNYLNIVETSGYSKEEIIDNYNALIDYSSPFFQGRLEFPTLPSSESGIQHFEEVKNIFTFFYLLVALSFIIVIMIILQKIKKKDYSFLPVSAITAIVLPLTLGLFMAIDFDTSFLVFHKLFFNNDYWLFDPATDPVINILPDTFFLHSALLIILLVLLGSLSLYLIYLHLNKKTGIKHRKIKGIKI</sequence>
<feature type="transmembrane region" description="Helical" evidence="1">
    <location>
        <begin position="121"/>
        <end position="140"/>
    </location>
</feature>
<dbReference type="AlphaFoldDB" id="A0A8J7H0K8"/>
<gene>
    <name evidence="2" type="ORF">I5677_00920</name>
</gene>
<keyword evidence="3" id="KW-1185">Reference proteome</keyword>
<dbReference type="EMBL" id="JAEAGR010000001">
    <property type="protein sequence ID" value="MBH1939450.1"/>
    <property type="molecule type" value="Genomic_DNA"/>
</dbReference>
<dbReference type="Proteomes" id="UP000623269">
    <property type="component" value="Unassembled WGS sequence"/>
</dbReference>
<dbReference type="NCBIfam" id="TIGR01906">
    <property type="entry name" value="integ_TIGR01906"/>
    <property type="match status" value="1"/>
</dbReference>
<dbReference type="InterPro" id="IPR010178">
    <property type="entry name" value="Lit"/>
</dbReference>
<evidence type="ECO:0000256" key="1">
    <source>
        <dbReference type="SAM" id="Phobius"/>
    </source>
</evidence>
<keyword evidence="1" id="KW-0472">Membrane</keyword>
<evidence type="ECO:0000313" key="3">
    <source>
        <dbReference type="Proteomes" id="UP000623269"/>
    </source>
</evidence>
<feature type="transmembrane region" description="Helical" evidence="1">
    <location>
        <begin position="89"/>
        <end position="109"/>
    </location>
</feature>
<proteinExistence type="predicted"/>
<keyword evidence="1" id="KW-0812">Transmembrane</keyword>
<reference evidence="2" key="1">
    <citation type="submission" date="2020-12" db="EMBL/GenBank/DDBJ databases">
        <title>M. sibirica DSM 26468T genome.</title>
        <authorList>
            <person name="Thieme N."/>
            <person name="Rettenmaier R."/>
            <person name="Zverlov V."/>
            <person name="Liebl W."/>
        </authorList>
    </citation>
    <scope>NUCLEOTIDE SEQUENCE</scope>
    <source>
        <strain evidence="2">DSM 26468</strain>
    </source>
</reference>
<organism evidence="2 3">
    <name type="scientific">Mobilitalea sibirica</name>
    <dbReference type="NCBI Taxonomy" id="1462919"/>
    <lineage>
        <taxon>Bacteria</taxon>
        <taxon>Bacillati</taxon>
        <taxon>Bacillota</taxon>
        <taxon>Clostridia</taxon>
        <taxon>Lachnospirales</taxon>
        <taxon>Lachnospiraceae</taxon>
        <taxon>Mobilitalea</taxon>
    </lineage>
</organism>